<evidence type="ECO:0000256" key="2">
    <source>
        <dbReference type="SAM" id="MobiDB-lite"/>
    </source>
</evidence>
<proteinExistence type="predicted"/>
<organism evidence="4 5">
    <name type="scientific">Haloplasma contractile SSD-17B</name>
    <dbReference type="NCBI Taxonomy" id="1033810"/>
    <lineage>
        <taxon>Bacteria</taxon>
        <taxon>Bacillati</taxon>
        <taxon>Mycoplasmatota</taxon>
        <taxon>Mollicutes</taxon>
        <taxon>Haloplasmatales</taxon>
        <taxon>Haloplasmataceae</taxon>
        <taxon>Haloplasma</taxon>
    </lineage>
</organism>
<evidence type="ECO:0000313" key="5">
    <source>
        <dbReference type="Proteomes" id="UP000005707"/>
    </source>
</evidence>
<dbReference type="eggNOG" id="COG0330">
    <property type="taxonomic scope" value="Bacteria"/>
</dbReference>
<dbReference type="PANTHER" id="PTHR42911">
    <property type="entry name" value="MODULATOR OF FTSH PROTEASE HFLC"/>
    <property type="match status" value="1"/>
</dbReference>
<reference evidence="4 5" key="1">
    <citation type="journal article" date="2011" name="J. Bacteriol.">
        <title>Genome sequence of Haloplasma contractile, an unusual contractile bacterium from a deep-sea anoxic brine lake.</title>
        <authorList>
            <person name="Antunes A."/>
            <person name="Alam I."/>
            <person name="El Dorry H."/>
            <person name="Siam R."/>
            <person name="Robertson A."/>
            <person name="Bajic V.B."/>
            <person name="Stingl U."/>
        </authorList>
    </citation>
    <scope>NUCLEOTIDE SEQUENCE [LARGE SCALE GENOMIC DNA]</scope>
    <source>
        <strain evidence="4 5">SSD-17B</strain>
    </source>
</reference>
<feature type="compositionally biased region" description="Low complexity" evidence="2">
    <location>
        <begin position="334"/>
        <end position="343"/>
    </location>
</feature>
<dbReference type="InterPro" id="IPR001107">
    <property type="entry name" value="Band_7"/>
</dbReference>
<dbReference type="EMBL" id="AFNU02000006">
    <property type="protein sequence ID" value="ERJ12035.1"/>
    <property type="molecule type" value="Genomic_DNA"/>
</dbReference>
<dbReference type="Pfam" id="PF01145">
    <property type="entry name" value="Band_7"/>
    <property type="match status" value="1"/>
</dbReference>
<accession>U2FGR1</accession>
<name>U2FGR1_9MOLU</name>
<dbReference type="PROSITE" id="PS51257">
    <property type="entry name" value="PROKAR_LIPOPROTEIN"/>
    <property type="match status" value="1"/>
</dbReference>
<dbReference type="SUPFAM" id="SSF117892">
    <property type="entry name" value="Band 7/SPFH domain"/>
    <property type="match status" value="1"/>
</dbReference>
<sequence>MKKYSKKIMFFLALVVVTVGLTGCVKPYEKPEFVRIEPSQTAFLIPLVGNHTEQSSFESEELLIERKVATKEIQIPHRWVKTGRMYWQGEWRDNARVVIVERKPVTREWTAENVTGTSSKNQGIKAESKSSISFSVSMNCSAQIDEANAAKFLYRYNNKSLEEVMDTEIRAMVESRFVEEASSREMEEILLEKQQIMDSVRQEVLAHFIERGITITVLGLKGDVVYDDPEIQKAINAKFTAEREKEAQTIKNALNEEKAIAEKNVEITKAEAKAEKIKIEAEAEADAVRMIQEQLAQNPEYIEYIKWTKWDGKLPNVMTGTDGSIIVDSRDQTDQTSTSQTTE</sequence>
<evidence type="ECO:0000313" key="4">
    <source>
        <dbReference type="EMBL" id="ERJ12035.1"/>
    </source>
</evidence>
<keyword evidence="5" id="KW-1185">Reference proteome</keyword>
<dbReference type="Gene3D" id="3.30.479.30">
    <property type="entry name" value="Band 7 domain"/>
    <property type="match status" value="1"/>
</dbReference>
<dbReference type="Proteomes" id="UP000005707">
    <property type="component" value="Unassembled WGS sequence"/>
</dbReference>
<dbReference type="InterPro" id="IPR036013">
    <property type="entry name" value="Band_7/SPFH_dom_sf"/>
</dbReference>
<evidence type="ECO:0000259" key="3">
    <source>
        <dbReference type="Pfam" id="PF01145"/>
    </source>
</evidence>
<feature type="region of interest" description="Disordered" evidence="2">
    <location>
        <begin position="322"/>
        <end position="343"/>
    </location>
</feature>
<dbReference type="OrthoDB" id="9812991at2"/>
<reference evidence="4 5" key="2">
    <citation type="journal article" date="2013" name="PLoS ONE">
        <title>INDIGO - INtegrated Data Warehouse of MIcrobial GenOmes with Examples from the Red Sea Extremophiles.</title>
        <authorList>
            <person name="Alam I."/>
            <person name="Antunes A."/>
            <person name="Kamau A.A."/>
            <person name="Ba Alawi W."/>
            <person name="Kalkatawi M."/>
            <person name="Stingl U."/>
            <person name="Bajic V.B."/>
        </authorList>
    </citation>
    <scope>NUCLEOTIDE SEQUENCE [LARGE SCALE GENOMIC DNA]</scope>
    <source>
        <strain evidence="4 5">SSD-17B</strain>
    </source>
</reference>
<evidence type="ECO:0000256" key="1">
    <source>
        <dbReference type="SAM" id="Coils"/>
    </source>
</evidence>
<dbReference type="AlphaFoldDB" id="U2FGR1"/>
<comment type="caution">
    <text evidence="4">The sequence shown here is derived from an EMBL/GenBank/DDBJ whole genome shotgun (WGS) entry which is preliminary data.</text>
</comment>
<dbReference type="STRING" id="1033810.HLPCO_001949"/>
<feature type="domain" description="Band 7" evidence="3">
    <location>
        <begin position="118"/>
        <end position="250"/>
    </location>
</feature>
<dbReference type="PANTHER" id="PTHR42911:SF1">
    <property type="entry name" value="MODULATOR OF FTSH PROTEASE HFLC"/>
    <property type="match status" value="1"/>
</dbReference>
<dbReference type="InParanoid" id="U2FGR1"/>
<protein>
    <submittedName>
        <fullName evidence="4">Negative regulator of univalent cation permeability protein</fullName>
    </submittedName>
</protein>
<dbReference type="RefSeq" id="WP_008827357.1">
    <property type="nucleotide sequence ID" value="NZ_AFNU02000006.1"/>
</dbReference>
<feature type="coiled-coil region" evidence="1">
    <location>
        <begin position="236"/>
        <end position="287"/>
    </location>
</feature>
<keyword evidence="1" id="KW-0175">Coiled coil</keyword>
<gene>
    <name evidence="4" type="ORF">HLPCO_001949</name>
</gene>